<accession>A0A402BET1</accession>
<feature type="transmembrane region" description="Helical" evidence="1">
    <location>
        <begin position="6"/>
        <end position="27"/>
    </location>
</feature>
<gene>
    <name evidence="2" type="ORF">KDA_53590</name>
</gene>
<sequence>MEWSLLHTYLATSWYPGYLIIGALLMAGRGQARLARLVVSAALWQSQHRRRNTVCA</sequence>
<evidence type="ECO:0000313" key="2">
    <source>
        <dbReference type="EMBL" id="GCE29875.1"/>
    </source>
</evidence>
<dbReference type="AlphaFoldDB" id="A0A402BET1"/>
<protein>
    <submittedName>
        <fullName evidence="2">Uncharacterized protein</fullName>
    </submittedName>
</protein>
<reference evidence="3" key="1">
    <citation type="submission" date="2018-12" db="EMBL/GenBank/DDBJ databases">
        <title>Tengunoibacter tsumagoiensis gen. nov., sp. nov., Dictyobacter kobayashii sp. nov., D. alpinus sp. nov., and D. joshuensis sp. nov. and description of Dictyobacteraceae fam. nov. within the order Ktedonobacterales isolated from Tengu-no-mugimeshi.</title>
        <authorList>
            <person name="Wang C.M."/>
            <person name="Zheng Y."/>
            <person name="Sakai Y."/>
            <person name="Toyoda A."/>
            <person name="Minakuchi Y."/>
            <person name="Abe K."/>
            <person name="Yokota A."/>
            <person name="Yabe S."/>
        </authorList>
    </citation>
    <scope>NUCLEOTIDE SEQUENCE [LARGE SCALE GENOMIC DNA]</scope>
    <source>
        <strain evidence="3">Uno16</strain>
    </source>
</reference>
<keyword evidence="1" id="KW-1133">Transmembrane helix</keyword>
<keyword evidence="1" id="KW-0472">Membrane</keyword>
<dbReference type="EMBL" id="BIFT01000002">
    <property type="protein sequence ID" value="GCE29875.1"/>
    <property type="molecule type" value="Genomic_DNA"/>
</dbReference>
<organism evidence="2 3">
    <name type="scientific">Dictyobacter alpinus</name>
    <dbReference type="NCBI Taxonomy" id="2014873"/>
    <lineage>
        <taxon>Bacteria</taxon>
        <taxon>Bacillati</taxon>
        <taxon>Chloroflexota</taxon>
        <taxon>Ktedonobacteria</taxon>
        <taxon>Ktedonobacterales</taxon>
        <taxon>Dictyobacteraceae</taxon>
        <taxon>Dictyobacter</taxon>
    </lineage>
</organism>
<comment type="caution">
    <text evidence="2">The sequence shown here is derived from an EMBL/GenBank/DDBJ whole genome shotgun (WGS) entry which is preliminary data.</text>
</comment>
<keyword evidence="1" id="KW-0812">Transmembrane</keyword>
<proteinExistence type="predicted"/>
<evidence type="ECO:0000313" key="3">
    <source>
        <dbReference type="Proteomes" id="UP000287171"/>
    </source>
</evidence>
<name>A0A402BET1_9CHLR</name>
<evidence type="ECO:0000256" key="1">
    <source>
        <dbReference type="SAM" id="Phobius"/>
    </source>
</evidence>
<keyword evidence="3" id="KW-1185">Reference proteome</keyword>
<dbReference type="Proteomes" id="UP000287171">
    <property type="component" value="Unassembled WGS sequence"/>
</dbReference>